<feature type="compositionally biased region" description="Gly residues" evidence="1">
    <location>
        <begin position="1"/>
        <end position="10"/>
    </location>
</feature>
<organism evidence="3 4">
    <name type="scientific">Halorubrum rubrum</name>
    <dbReference type="NCBI Taxonomy" id="1126240"/>
    <lineage>
        <taxon>Archaea</taxon>
        <taxon>Methanobacteriati</taxon>
        <taxon>Methanobacteriota</taxon>
        <taxon>Stenosarchaea group</taxon>
        <taxon>Halobacteria</taxon>
        <taxon>Halobacteriales</taxon>
        <taxon>Haloferacaceae</taxon>
        <taxon>Halorubrum</taxon>
    </lineage>
</organism>
<name>A0ABD5R1W3_9EURY</name>
<keyword evidence="4" id="KW-1185">Reference proteome</keyword>
<sequence length="164" mass="17643">MSDGDAGGAGLPDRQQWTEPTLPAGYELRATTPSVDAFVRLRREAGMSDRSREAVERGLPNTTYGVHVVRSGTRSGAETTVGMARIVGDGGSIFHLSDMAVAEPHQGRGIGTAMMDALVAWLRENAPDGAYVDLLADVDGFYERWGFERTAPSSRAMGIRTEEL</sequence>
<evidence type="ECO:0000313" key="4">
    <source>
        <dbReference type="Proteomes" id="UP001596118"/>
    </source>
</evidence>
<dbReference type="CDD" id="cd04301">
    <property type="entry name" value="NAT_SF"/>
    <property type="match status" value="1"/>
</dbReference>
<proteinExistence type="predicted"/>
<feature type="region of interest" description="Disordered" evidence="1">
    <location>
        <begin position="1"/>
        <end position="29"/>
    </location>
</feature>
<dbReference type="SUPFAM" id="SSF55729">
    <property type="entry name" value="Acyl-CoA N-acyltransferases (Nat)"/>
    <property type="match status" value="1"/>
</dbReference>
<dbReference type="Gene3D" id="3.40.630.30">
    <property type="match status" value="1"/>
</dbReference>
<accession>A0ABD5R1W3</accession>
<dbReference type="EMBL" id="JBHSKY010000007">
    <property type="protein sequence ID" value="MFC5278864.1"/>
    <property type="molecule type" value="Genomic_DNA"/>
</dbReference>
<evidence type="ECO:0000313" key="3">
    <source>
        <dbReference type="EMBL" id="MFC5278864.1"/>
    </source>
</evidence>
<dbReference type="InterPro" id="IPR000182">
    <property type="entry name" value="GNAT_dom"/>
</dbReference>
<evidence type="ECO:0000259" key="2">
    <source>
        <dbReference type="PROSITE" id="PS51186"/>
    </source>
</evidence>
<protein>
    <submittedName>
        <fullName evidence="3">GNAT family N-acetyltransferase</fullName>
        <ecNumber evidence="3">2.3.-.-</ecNumber>
    </submittedName>
</protein>
<dbReference type="AlphaFoldDB" id="A0ABD5R1W3"/>
<evidence type="ECO:0000256" key="1">
    <source>
        <dbReference type="SAM" id="MobiDB-lite"/>
    </source>
</evidence>
<dbReference type="Pfam" id="PF13508">
    <property type="entry name" value="Acetyltransf_7"/>
    <property type="match status" value="1"/>
</dbReference>
<gene>
    <name evidence="3" type="ORF">ACFPM1_08870</name>
</gene>
<keyword evidence="3" id="KW-0808">Transferase</keyword>
<dbReference type="PANTHER" id="PTHR43233">
    <property type="entry name" value="FAMILY N-ACETYLTRANSFERASE, PUTATIVE (AFU_ORTHOLOGUE AFUA_6G03350)-RELATED"/>
    <property type="match status" value="1"/>
</dbReference>
<dbReference type="PROSITE" id="PS51186">
    <property type="entry name" value="GNAT"/>
    <property type="match status" value="1"/>
</dbReference>
<dbReference type="PANTHER" id="PTHR43233:SF1">
    <property type="entry name" value="FAMILY N-ACETYLTRANSFERASE, PUTATIVE (AFU_ORTHOLOGUE AFUA_6G03350)-RELATED"/>
    <property type="match status" value="1"/>
</dbReference>
<reference evidence="3 4" key="1">
    <citation type="journal article" date="2019" name="Int. J. Syst. Evol. Microbiol.">
        <title>The Global Catalogue of Microorganisms (GCM) 10K type strain sequencing project: providing services to taxonomists for standard genome sequencing and annotation.</title>
        <authorList>
            <consortium name="The Broad Institute Genomics Platform"/>
            <consortium name="The Broad Institute Genome Sequencing Center for Infectious Disease"/>
            <person name="Wu L."/>
            <person name="Ma J."/>
        </authorList>
    </citation>
    <scope>NUCLEOTIDE SEQUENCE [LARGE SCALE GENOMIC DNA]</scope>
    <source>
        <strain evidence="3 4">CGMCC 1.12124</strain>
    </source>
</reference>
<dbReference type="RefSeq" id="WP_256411276.1">
    <property type="nucleotide sequence ID" value="NZ_JANHDM010000003.1"/>
</dbReference>
<dbReference type="GO" id="GO:0016746">
    <property type="term" value="F:acyltransferase activity"/>
    <property type="evidence" value="ECO:0007669"/>
    <property type="project" value="UniProtKB-KW"/>
</dbReference>
<dbReference type="InterPro" id="IPR016181">
    <property type="entry name" value="Acyl_CoA_acyltransferase"/>
</dbReference>
<dbReference type="EC" id="2.3.-.-" evidence="3"/>
<comment type="caution">
    <text evidence="3">The sequence shown here is derived from an EMBL/GenBank/DDBJ whole genome shotgun (WGS) entry which is preliminary data.</text>
</comment>
<dbReference type="Proteomes" id="UP001596118">
    <property type="component" value="Unassembled WGS sequence"/>
</dbReference>
<feature type="domain" description="N-acetyltransferase" evidence="2">
    <location>
        <begin position="26"/>
        <end position="164"/>
    </location>
</feature>
<keyword evidence="3" id="KW-0012">Acyltransferase</keyword>
<dbReference type="InterPro" id="IPR053144">
    <property type="entry name" value="Acetyltransferase_Butenolide"/>
</dbReference>